<keyword evidence="5" id="KW-1133">Transmembrane helix</keyword>
<comment type="caution">
    <text evidence="7">The sequence shown here is derived from an EMBL/GenBank/DDBJ whole genome shotgun (WGS) entry which is preliminary data.</text>
</comment>
<dbReference type="GO" id="GO:0016491">
    <property type="term" value="F:oxidoreductase activity"/>
    <property type="evidence" value="ECO:0007669"/>
    <property type="project" value="UniProtKB-KW"/>
</dbReference>
<reference evidence="7 8" key="1">
    <citation type="submission" date="2019-07" db="EMBL/GenBank/DDBJ databases">
        <title>Novel species isolated from glacier.</title>
        <authorList>
            <person name="Liu Q."/>
            <person name="Xin Y.-H."/>
        </authorList>
    </citation>
    <scope>NUCLEOTIDE SEQUENCE [LARGE SCALE GENOMIC DNA]</scope>
    <source>
        <strain evidence="7 8">LB1R16</strain>
    </source>
</reference>
<feature type="domain" description="DSBA-like thioredoxin" evidence="6">
    <location>
        <begin position="113"/>
        <end position="253"/>
    </location>
</feature>
<evidence type="ECO:0000256" key="5">
    <source>
        <dbReference type="SAM" id="Phobius"/>
    </source>
</evidence>
<dbReference type="InterPro" id="IPR001853">
    <property type="entry name" value="DSBA-like_thioredoxin_dom"/>
</dbReference>
<accession>A0A552UAA6</accession>
<feature type="transmembrane region" description="Helical" evidence="5">
    <location>
        <begin position="59"/>
        <end position="78"/>
    </location>
</feature>
<keyword evidence="8" id="KW-1185">Reference proteome</keyword>
<evidence type="ECO:0000256" key="1">
    <source>
        <dbReference type="ARBA" id="ARBA00022729"/>
    </source>
</evidence>
<gene>
    <name evidence="7" type="ORF">FMM06_16065</name>
</gene>
<keyword evidence="2" id="KW-0560">Oxidoreductase</keyword>
<keyword evidence="3" id="KW-1015">Disulfide bond</keyword>
<proteinExistence type="predicted"/>
<evidence type="ECO:0000256" key="3">
    <source>
        <dbReference type="ARBA" id="ARBA00023157"/>
    </source>
</evidence>
<dbReference type="Gene3D" id="3.40.30.10">
    <property type="entry name" value="Glutaredoxin"/>
    <property type="match status" value="1"/>
</dbReference>
<dbReference type="PANTHER" id="PTHR13887">
    <property type="entry name" value="GLUTATHIONE S-TRANSFERASE KAPPA"/>
    <property type="match status" value="1"/>
</dbReference>
<evidence type="ECO:0000313" key="8">
    <source>
        <dbReference type="Proteomes" id="UP000317894"/>
    </source>
</evidence>
<evidence type="ECO:0000256" key="4">
    <source>
        <dbReference type="ARBA" id="ARBA00023284"/>
    </source>
</evidence>
<dbReference type="PANTHER" id="PTHR13887:SF14">
    <property type="entry name" value="DISULFIDE BOND FORMATION PROTEIN D"/>
    <property type="match status" value="1"/>
</dbReference>
<dbReference type="SUPFAM" id="SSF52833">
    <property type="entry name" value="Thioredoxin-like"/>
    <property type="match status" value="1"/>
</dbReference>
<dbReference type="Pfam" id="PF01323">
    <property type="entry name" value="DSBA"/>
    <property type="match status" value="1"/>
</dbReference>
<dbReference type="OrthoDB" id="9780147at2"/>
<dbReference type="AlphaFoldDB" id="A0A552UAA6"/>
<name>A0A552UAA6_9SPHN</name>
<evidence type="ECO:0000256" key="2">
    <source>
        <dbReference type="ARBA" id="ARBA00023002"/>
    </source>
</evidence>
<sequence length="260" mass="28059">MARRVVFGNRRTRCHLPAGLRRGKARIDPRAPTADWSSRVRPIELKAVGSVTRPRPWQVFGGLLLIIVLTQLLTSWLGSRRPAEPPTLFAGVAALADPRAPTLGPASANVLIYVVSDYACGNCRALHPALRTLVAEDPDVRLVYRDWPTLGARSTRAARLALASAAQGRHAAFDDALMRRGGSLDETALRAAAAAAGVDWQRLERDAASPAVTRLLDDTDRLARGLGLAGTPVLVVGPYLVTGRVPLERLRELVRDARAP</sequence>
<evidence type="ECO:0000313" key="7">
    <source>
        <dbReference type="EMBL" id="TRW15155.1"/>
    </source>
</evidence>
<keyword evidence="1" id="KW-0732">Signal</keyword>
<dbReference type="InterPro" id="IPR036249">
    <property type="entry name" value="Thioredoxin-like_sf"/>
</dbReference>
<organism evidence="7 8">
    <name type="scientific">Glacieibacterium frigidum</name>
    <dbReference type="NCBI Taxonomy" id="2593303"/>
    <lineage>
        <taxon>Bacteria</taxon>
        <taxon>Pseudomonadati</taxon>
        <taxon>Pseudomonadota</taxon>
        <taxon>Alphaproteobacteria</taxon>
        <taxon>Sphingomonadales</taxon>
        <taxon>Sphingosinicellaceae</taxon>
        <taxon>Glacieibacterium</taxon>
    </lineage>
</organism>
<dbReference type="Proteomes" id="UP000317894">
    <property type="component" value="Unassembled WGS sequence"/>
</dbReference>
<evidence type="ECO:0000259" key="6">
    <source>
        <dbReference type="Pfam" id="PF01323"/>
    </source>
</evidence>
<keyword evidence="5" id="KW-0472">Membrane</keyword>
<keyword evidence="4" id="KW-0676">Redox-active center</keyword>
<dbReference type="EMBL" id="VJWA01000002">
    <property type="protein sequence ID" value="TRW15155.1"/>
    <property type="molecule type" value="Genomic_DNA"/>
</dbReference>
<protein>
    <submittedName>
        <fullName evidence="7">DsbA family protein</fullName>
    </submittedName>
</protein>
<keyword evidence="5" id="KW-0812">Transmembrane</keyword>